<dbReference type="SUPFAM" id="SSF55298">
    <property type="entry name" value="YjgF-like"/>
    <property type="match status" value="1"/>
</dbReference>
<dbReference type="Gene3D" id="3.30.1330.40">
    <property type="entry name" value="RutC-like"/>
    <property type="match status" value="1"/>
</dbReference>
<evidence type="ECO:0000313" key="2">
    <source>
        <dbReference type="EMBL" id="AHM56046.1"/>
    </source>
</evidence>
<accession>W8U514</accession>
<dbReference type="RefSeq" id="WP_025435081.1">
    <property type="nucleotide sequence ID" value="NZ_CP007452.1"/>
</dbReference>
<dbReference type="Pfam" id="PF01042">
    <property type="entry name" value="Ribonuc_L-PSP"/>
    <property type="match status" value="1"/>
</dbReference>
<dbReference type="STRING" id="1286171.EAL2_c07450"/>
<proteinExistence type="inferred from homology"/>
<dbReference type="CDD" id="cd00448">
    <property type="entry name" value="YjgF_YER057c_UK114_family"/>
    <property type="match status" value="1"/>
</dbReference>
<dbReference type="GO" id="GO:0019239">
    <property type="term" value="F:deaminase activity"/>
    <property type="evidence" value="ECO:0007669"/>
    <property type="project" value="TreeGrafter"/>
</dbReference>
<reference evidence="2 3" key="1">
    <citation type="journal article" date="2014" name="Genome Announc.">
        <title>Complete Genome Sequence of Amino Acid-Utilizing Eubacterium acidaminophilum al-2 (DSM 3953).</title>
        <authorList>
            <person name="Poehlein A."/>
            <person name="Andreesen J.R."/>
            <person name="Daniel R."/>
        </authorList>
    </citation>
    <scope>NUCLEOTIDE SEQUENCE [LARGE SCALE GENOMIC DNA]</scope>
    <source>
        <strain evidence="2 3">DSM 3953</strain>
    </source>
</reference>
<dbReference type="PATRIC" id="fig|1286171.3.peg.691"/>
<dbReference type="Proteomes" id="UP000019591">
    <property type="component" value="Chromosome"/>
</dbReference>
<dbReference type="EMBL" id="CP007452">
    <property type="protein sequence ID" value="AHM56046.1"/>
    <property type="molecule type" value="Genomic_DNA"/>
</dbReference>
<dbReference type="AlphaFoldDB" id="W8U514"/>
<sequence length="126" mass="13776">MSRKAFRAAGAATVGPYSHAIESGDLIFLSGQTPIDSQTGKLVEGDIVEQTKQCFKNLFNVLEAAGLTSDNVEKVNVFLTDMNNFTKMNEVYSKQFSEPYPARTTIGVASLPLGAQIEIEMIARRK</sequence>
<dbReference type="PANTHER" id="PTHR11803">
    <property type="entry name" value="2-IMINOBUTANOATE/2-IMINOPROPANOATE DEAMINASE RIDA"/>
    <property type="match status" value="1"/>
</dbReference>
<protein>
    <submittedName>
        <fullName evidence="2">RutC family protein</fullName>
    </submittedName>
</protein>
<dbReference type="PANTHER" id="PTHR11803:SF39">
    <property type="entry name" value="2-IMINOBUTANOATE_2-IMINOPROPANOATE DEAMINASE"/>
    <property type="match status" value="1"/>
</dbReference>
<dbReference type="OrthoDB" id="9803101at2"/>
<name>W8U514_PEPAC</name>
<dbReference type="InterPro" id="IPR035959">
    <property type="entry name" value="RutC-like_sf"/>
</dbReference>
<organism evidence="2 3">
    <name type="scientific">Peptoclostridium acidaminophilum DSM 3953</name>
    <dbReference type="NCBI Taxonomy" id="1286171"/>
    <lineage>
        <taxon>Bacteria</taxon>
        <taxon>Bacillati</taxon>
        <taxon>Bacillota</taxon>
        <taxon>Clostridia</taxon>
        <taxon>Peptostreptococcales</taxon>
        <taxon>Peptoclostridiaceae</taxon>
        <taxon>Peptoclostridium</taxon>
    </lineage>
</organism>
<evidence type="ECO:0000256" key="1">
    <source>
        <dbReference type="ARBA" id="ARBA00010552"/>
    </source>
</evidence>
<evidence type="ECO:0000313" key="3">
    <source>
        <dbReference type="Proteomes" id="UP000019591"/>
    </source>
</evidence>
<dbReference type="GO" id="GO:0005829">
    <property type="term" value="C:cytosol"/>
    <property type="evidence" value="ECO:0007669"/>
    <property type="project" value="TreeGrafter"/>
</dbReference>
<comment type="similarity">
    <text evidence="1">Belongs to the RutC family.</text>
</comment>
<dbReference type="eggNOG" id="COG0251">
    <property type="taxonomic scope" value="Bacteria"/>
</dbReference>
<dbReference type="NCBIfam" id="TIGR00004">
    <property type="entry name" value="Rid family detoxifying hydrolase"/>
    <property type="match status" value="1"/>
</dbReference>
<dbReference type="FunFam" id="3.30.1330.40:FF:000001">
    <property type="entry name" value="L-PSP family endoribonuclease"/>
    <property type="match status" value="1"/>
</dbReference>
<dbReference type="InterPro" id="IPR006056">
    <property type="entry name" value="RidA"/>
</dbReference>
<dbReference type="KEGG" id="eac:EAL2_c07450"/>
<dbReference type="HOGENOM" id="CLU_100715_7_3_9"/>
<dbReference type="InterPro" id="IPR006175">
    <property type="entry name" value="YjgF/YER057c/UK114"/>
</dbReference>
<keyword evidence="3" id="KW-1185">Reference proteome</keyword>
<gene>
    <name evidence="2" type="ORF">EAL2_c07450</name>
</gene>